<dbReference type="Gene3D" id="3.40.50.300">
    <property type="entry name" value="P-loop containing nucleotide triphosphate hydrolases"/>
    <property type="match status" value="2"/>
</dbReference>
<keyword evidence="5" id="KW-0547">Nucleotide-binding</keyword>
<dbReference type="InterPro" id="IPR050107">
    <property type="entry name" value="ABC_carbohydrate_import_ATPase"/>
</dbReference>
<dbReference type="InterPro" id="IPR003439">
    <property type="entry name" value="ABC_transporter-like_ATP-bd"/>
</dbReference>
<keyword evidence="6 10" id="KW-0067">ATP-binding</keyword>
<dbReference type="PROSITE" id="PS00211">
    <property type="entry name" value="ABC_TRANSPORTER_1"/>
    <property type="match status" value="1"/>
</dbReference>
<dbReference type="FunFam" id="3.40.50.300:FF:000127">
    <property type="entry name" value="Ribose import ATP-binding protein RbsA"/>
    <property type="match status" value="1"/>
</dbReference>
<dbReference type="Pfam" id="PF00005">
    <property type="entry name" value="ABC_tran"/>
    <property type="match status" value="2"/>
</dbReference>
<name>A0A6V8NP06_9ACTN</name>
<keyword evidence="8" id="KW-0472">Membrane</keyword>
<proteinExistence type="predicted"/>
<dbReference type="SMART" id="SM00382">
    <property type="entry name" value="AAA"/>
    <property type="match status" value="2"/>
</dbReference>
<evidence type="ECO:0000256" key="5">
    <source>
        <dbReference type="ARBA" id="ARBA00022741"/>
    </source>
</evidence>
<evidence type="ECO:0000313" key="11">
    <source>
        <dbReference type="Proteomes" id="UP000580051"/>
    </source>
</evidence>
<protein>
    <submittedName>
        <fullName evidence="10">Simple sugar transport system ATP-binding protein</fullName>
    </submittedName>
</protein>
<feature type="domain" description="ABC transporter" evidence="9">
    <location>
        <begin position="259"/>
        <end position="503"/>
    </location>
</feature>
<dbReference type="Proteomes" id="UP000580051">
    <property type="component" value="Unassembled WGS sequence"/>
</dbReference>
<dbReference type="GO" id="GO:0016887">
    <property type="term" value="F:ATP hydrolysis activity"/>
    <property type="evidence" value="ECO:0007669"/>
    <property type="project" value="InterPro"/>
</dbReference>
<sequence length="510" mass="56030">MSMVYLELKGISKSFPGVKANDHISLEIEKGEVLAVVGENGAGKTTLMNILYGFYQPDEGEIWIDGRLASIHSPSDAIALKIGMVHQHFTLVPVFTVAENIVLGAEPTRFKAVLDFKGAVKKARELSQRFGLNVDPTAVVESIPVGQQQRVEILKTLYRGAETLILDEPTSVLTPQETQELFKTIKMLSSEGKTILFVSHKLKEVLSIADRIAVLRNGKVRGMVKVKETNERELAKLMVGRDVVLEVKKSPPLVGEVLLETKGLKALNSKGLLALKGVSLQLRAGEILGIAGVEGNGQTELVEALTGLRKLEAGEIWIKGNRLKKYNPGEVRQKGLGHIPEDRQKRGLVLPFTVAYNLILGRQTQTPFSRRGWLSFAQIDTSAEERISLFDIRPPRKNVEAKNLSGGNQQKVILARELSFAPPIIIAAQPTRGLDVGATEFVYERLLKARAEGTAILLVSLDLEEIMSLSDRIIVLYEGEIRGELDASQATEEELGLLMLGVKRTDEVKA</sequence>
<evidence type="ECO:0000313" key="10">
    <source>
        <dbReference type="EMBL" id="GFP22015.1"/>
    </source>
</evidence>
<comment type="caution">
    <text evidence="10">The sequence shown here is derived from an EMBL/GenBank/DDBJ whole genome shotgun (WGS) entry which is preliminary data.</text>
</comment>
<dbReference type="PANTHER" id="PTHR43790:SF4">
    <property type="entry name" value="GUANOSINE IMPORT ATP-BINDING PROTEIN NUPO"/>
    <property type="match status" value="1"/>
</dbReference>
<keyword evidence="4" id="KW-0677">Repeat</keyword>
<dbReference type="InterPro" id="IPR003593">
    <property type="entry name" value="AAA+_ATPase"/>
</dbReference>
<feature type="domain" description="ABC transporter" evidence="9">
    <location>
        <begin position="6"/>
        <end position="242"/>
    </location>
</feature>
<gene>
    <name evidence="10" type="ORF">HKBW3S06_01240</name>
</gene>
<comment type="subcellular location">
    <subcellularLocation>
        <location evidence="1">Cell membrane</location>
        <topology evidence="1">Peripheral membrane protein</topology>
    </subcellularLocation>
</comment>
<dbReference type="SUPFAM" id="SSF52540">
    <property type="entry name" value="P-loop containing nucleoside triphosphate hydrolases"/>
    <property type="match status" value="2"/>
</dbReference>
<dbReference type="AlphaFoldDB" id="A0A6V8NP06"/>
<evidence type="ECO:0000259" key="9">
    <source>
        <dbReference type="PROSITE" id="PS50893"/>
    </source>
</evidence>
<dbReference type="GO" id="GO:0005524">
    <property type="term" value="F:ATP binding"/>
    <property type="evidence" value="ECO:0007669"/>
    <property type="project" value="UniProtKB-KW"/>
</dbReference>
<dbReference type="CDD" id="cd03216">
    <property type="entry name" value="ABC_Carb_Monos_I"/>
    <property type="match status" value="1"/>
</dbReference>
<dbReference type="InterPro" id="IPR027417">
    <property type="entry name" value="P-loop_NTPase"/>
</dbReference>
<evidence type="ECO:0000256" key="2">
    <source>
        <dbReference type="ARBA" id="ARBA00022448"/>
    </source>
</evidence>
<dbReference type="PROSITE" id="PS50893">
    <property type="entry name" value="ABC_TRANSPORTER_2"/>
    <property type="match status" value="2"/>
</dbReference>
<dbReference type="GO" id="GO:0005886">
    <property type="term" value="C:plasma membrane"/>
    <property type="evidence" value="ECO:0007669"/>
    <property type="project" value="UniProtKB-SubCell"/>
</dbReference>
<keyword evidence="3" id="KW-1003">Cell membrane</keyword>
<dbReference type="PANTHER" id="PTHR43790">
    <property type="entry name" value="CARBOHYDRATE TRANSPORT ATP-BINDING PROTEIN MG119-RELATED"/>
    <property type="match status" value="1"/>
</dbReference>
<keyword evidence="7" id="KW-1278">Translocase</keyword>
<evidence type="ECO:0000256" key="1">
    <source>
        <dbReference type="ARBA" id="ARBA00004202"/>
    </source>
</evidence>
<dbReference type="RefSeq" id="WP_258187193.1">
    <property type="nucleotide sequence ID" value="NZ_BLRV01000174.1"/>
</dbReference>
<dbReference type="InterPro" id="IPR017871">
    <property type="entry name" value="ABC_transporter-like_CS"/>
</dbReference>
<evidence type="ECO:0000256" key="7">
    <source>
        <dbReference type="ARBA" id="ARBA00022967"/>
    </source>
</evidence>
<keyword evidence="2" id="KW-0813">Transport</keyword>
<evidence type="ECO:0000256" key="4">
    <source>
        <dbReference type="ARBA" id="ARBA00022737"/>
    </source>
</evidence>
<evidence type="ECO:0000256" key="8">
    <source>
        <dbReference type="ARBA" id="ARBA00023136"/>
    </source>
</evidence>
<organism evidence="10 11">
    <name type="scientific">Candidatus Hakubella thermalkaliphila</name>
    <dbReference type="NCBI Taxonomy" id="2754717"/>
    <lineage>
        <taxon>Bacteria</taxon>
        <taxon>Bacillati</taxon>
        <taxon>Actinomycetota</taxon>
        <taxon>Actinomycetota incertae sedis</taxon>
        <taxon>Candidatus Hakubellales</taxon>
        <taxon>Candidatus Hakubellaceae</taxon>
        <taxon>Candidatus Hakubella</taxon>
    </lineage>
</organism>
<reference evidence="10 11" key="1">
    <citation type="journal article" date="2020" name="Front. Microbiol.">
        <title>Single-cell genomics of novel Actinobacteria with the Wood-Ljungdahl pathway discovered in a serpentinizing system.</title>
        <authorList>
            <person name="Merino N."/>
            <person name="Kawai M."/>
            <person name="Boyd E.S."/>
            <person name="Colman D.R."/>
            <person name="McGlynn S.E."/>
            <person name="Nealson K.H."/>
            <person name="Kurokawa K."/>
            <person name="Hongoh Y."/>
        </authorList>
    </citation>
    <scope>NUCLEOTIDE SEQUENCE [LARGE SCALE GENOMIC DNA]</scope>
    <source>
        <strain evidence="10 11">S06</strain>
    </source>
</reference>
<evidence type="ECO:0000256" key="3">
    <source>
        <dbReference type="ARBA" id="ARBA00022475"/>
    </source>
</evidence>
<accession>A0A6V8NP06</accession>
<dbReference type="CDD" id="cd03215">
    <property type="entry name" value="ABC_Carb_Monos_II"/>
    <property type="match status" value="1"/>
</dbReference>
<keyword evidence="10" id="KW-0762">Sugar transport</keyword>
<evidence type="ECO:0000256" key="6">
    <source>
        <dbReference type="ARBA" id="ARBA00022840"/>
    </source>
</evidence>
<dbReference type="EMBL" id="BLRV01000174">
    <property type="protein sequence ID" value="GFP22015.1"/>
    <property type="molecule type" value="Genomic_DNA"/>
</dbReference>